<evidence type="ECO:0000256" key="13">
    <source>
        <dbReference type="HAMAP-Rule" id="MF_01810"/>
    </source>
</evidence>
<feature type="domain" description="Membrane insertase YidC/Oxa/ALB C-terminal" evidence="14">
    <location>
        <begin position="377"/>
        <end position="555"/>
    </location>
</feature>
<dbReference type="Pfam" id="PF14849">
    <property type="entry name" value="YidC_periplas"/>
    <property type="match status" value="1"/>
</dbReference>
<dbReference type="InterPro" id="IPR001708">
    <property type="entry name" value="YidC/ALB3/OXA1/COX18"/>
</dbReference>
<organism evidence="16 17">
    <name type="scientific">Blastochloris viridis</name>
    <name type="common">Rhodopseudomonas viridis</name>
    <dbReference type="NCBI Taxonomy" id="1079"/>
    <lineage>
        <taxon>Bacteria</taxon>
        <taxon>Pseudomonadati</taxon>
        <taxon>Pseudomonadota</taxon>
        <taxon>Alphaproteobacteria</taxon>
        <taxon>Hyphomicrobiales</taxon>
        <taxon>Blastochloridaceae</taxon>
        <taxon>Blastochloris</taxon>
    </lineage>
</organism>
<dbReference type="InterPro" id="IPR047196">
    <property type="entry name" value="YidC_ALB_C"/>
</dbReference>
<comment type="similarity">
    <text evidence="2 13">Belongs to the OXA1/ALB3/YidC family. Type 1 subfamily.</text>
</comment>
<feature type="domain" description="Membrane insertase YidC N-terminal" evidence="15">
    <location>
        <begin position="81"/>
        <end position="364"/>
    </location>
</feature>
<dbReference type="PANTHER" id="PTHR12428:SF65">
    <property type="entry name" value="CYTOCHROME C OXIDASE ASSEMBLY PROTEIN COX18, MITOCHONDRIAL"/>
    <property type="match status" value="1"/>
</dbReference>
<dbReference type="PRINTS" id="PR00701">
    <property type="entry name" value="60KDINNERMP"/>
</dbReference>
<evidence type="ECO:0000256" key="12">
    <source>
        <dbReference type="ARBA" id="ARBA00033342"/>
    </source>
</evidence>
<dbReference type="HAMAP" id="MF_01810">
    <property type="entry name" value="YidC_type1"/>
    <property type="match status" value="1"/>
</dbReference>
<evidence type="ECO:0000256" key="3">
    <source>
        <dbReference type="ARBA" id="ARBA00015325"/>
    </source>
</evidence>
<keyword evidence="5 13" id="KW-1003">Cell membrane</keyword>
<keyword evidence="9 13" id="KW-0472">Membrane</keyword>
<dbReference type="NCBIfam" id="TIGR03592">
    <property type="entry name" value="yidC_oxa1_cterm"/>
    <property type="match status" value="1"/>
</dbReference>
<evidence type="ECO:0000256" key="2">
    <source>
        <dbReference type="ARBA" id="ARBA00010527"/>
    </source>
</evidence>
<feature type="transmembrane region" description="Helical" evidence="13">
    <location>
        <begin position="516"/>
        <end position="540"/>
    </location>
</feature>
<protein>
    <recommendedName>
        <fullName evidence="3 13">Membrane protein insertase YidC</fullName>
    </recommendedName>
    <alternativeName>
        <fullName evidence="12 13">Foldase YidC</fullName>
    </alternativeName>
    <alternativeName>
        <fullName evidence="11 13">Membrane integrase YidC</fullName>
    </alternativeName>
    <alternativeName>
        <fullName evidence="13">Membrane protein YidC</fullName>
    </alternativeName>
</protein>
<keyword evidence="8 13" id="KW-1133">Transmembrane helix</keyword>
<dbReference type="InterPro" id="IPR019998">
    <property type="entry name" value="Membr_insert_YidC"/>
</dbReference>
<evidence type="ECO:0000256" key="7">
    <source>
        <dbReference type="ARBA" id="ARBA00022927"/>
    </source>
</evidence>
<feature type="transmembrane region" description="Helical" evidence="13">
    <location>
        <begin position="446"/>
        <end position="467"/>
    </location>
</feature>
<dbReference type="InterPro" id="IPR028055">
    <property type="entry name" value="YidC/Oxa/ALB_C"/>
</dbReference>
<evidence type="ECO:0000256" key="10">
    <source>
        <dbReference type="ARBA" id="ARBA00023186"/>
    </source>
</evidence>
<keyword evidence="4 13" id="KW-0813">Transport</keyword>
<evidence type="ECO:0000256" key="9">
    <source>
        <dbReference type="ARBA" id="ARBA00023136"/>
    </source>
</evidence>
<dbReference type="GO" id="GO:0005886">
    <property type="term" value="C:plasma membrane"/>
    <property type="evidence" value="ECO:0007669"/>
    <property type="project" value="UniProtKB-SubCell"/>
</dbReference>
<reference evidence="16 17" key="1">
    <citation type="journal article" date="2017" name="Nat. Commun.">
        <title>In situ click chemistry generation of cyclooxygenase-2 inhibitors.</title>
        <authorList>
            <person name="Bhardwaj A."/>
            <person name="Kaur J."/>
            <person name="Wuest M."/>
            <person name="Wuest F."/>
        </authorList>
    </citation>
    <scope>NUCLEOTIDE SEQUENCE [LARGE SCALE GENOMIC DNA]</scope>
    <source>
        <strain evidence="16">S2_018_000_R2_106</strain>
    </source>
</reference>
<dbReference type="Gene3D" id="2.70.98.90">
    <property type="match status" value="1"/>
</dbReference>
<evidence type="ECO:0000313" key="17">
    <source>
        <dbReference type="Proteomes" id="UP000320948"/>
    </source>
</evidence>
<evidence type="ECO:0000259" key="15">
    <source>
        <dbReference type="Pfam" id="PF14849"/>
    </source>
</evidence>
<dbReference type="GO" id="GO:0015031">
    <property type="term" value="P:protein transport"/>
    <property type="evidence" value="ECO:0007669"/>
    <property type="project" value="UniProtKB-KW"/>
</dbReference>
<dbReference type="CDD" id="cd19961">
    <property type="entry name" value="EcYidC-like_peri"/>
    <property type="match status" value="1"/>
</dbReference>
<comment type="caution">
    <text evidence="16">The sequence shown here is derived from an EMBL/GenBank/DDBJ whole genome shotgun (WGS) entry which is preliminary data.</text>
</comment>
<proteinExistence type="inferred from homology"/>
<dbReference type="PRINTS" id="PR01900">
    <property type="entry name" value="YIDCPROTEIN"/>
</dbReference>
<comment type="subcellular location">
    <subcellularLocation>
        <location evidence="1">Cell inner membrane</location>
        <topology evidence="1">Multi-pass membrane protein</topology>
    </subcellularLocation>
    <subcellularLocation>
        <location evidence="13">Cell membrane</location>
        <topology evidence="13">Multi-pass membrane protein</topology>
    </subcellularLocation>
</comment>
<evidence type="ECO:0000256" key="5">
    <source>
        <dbReference type="ARBA" id="ARBA00022475"/>
    </source>
</evidence>
<evidence type="ECO:0000256" key="4">
    <source>
        <dbReference type="ARBA" id="ARBA00022448"/>
    </source>
</evidence>
<dbReference type="InterPro" id="IPR028053">
    <property type="entry name" value="Membr_insert_YidC_N"/>
</dbReference>
<dbReference type="PANTHER" id="PTHR12428">
    <property type="entry name" value="OXA1"/>
    <property type="match status" value="1"/>
</dbReference>
<evidence type="ECO:0000256" key="1">
    <source>
        <dbReference type="ARBA" id="ARBA00004429"/>
    </source>
</evidence>
<sequence>MMKKDDKGLNNRMIWALAASASILLVSDWAAMRFFGTSLAGANKPAIEKVATVAAEQGATPVVAAGTVSGTEAVAPVQAVRVSVGNERVDASINTQGARLDMLTLKSYKGEIDDPEGFTFLKPTGKYAEYVAAGWAGAGIEGPGENAVWQVEGDSSAGKPVIMIWRNASGQVFQREVSMNPDSYVMNVVERVYNGATLPVSLTPYVQVHRADGYWPNERSNWVNYFGPMGVVEKADDGFQQYETKYSKLKDDGKSDVVEGKGGWWGITSQYFLTAILPGDLNGAQVDSQRQFRFKELNVGGTAQDVYTASVSWPNVVVGPNETKSVSYQLYVGPKHYGQLQAAGHELDRAISWGWFGPLVKGLYHVLAWIHGYVHNWGLAVIGLTILLKLATFPLANKSYHAMAKMRRLQPKMEDLKAKHKDNQQALATEMMALYKREKVNPMGGCWPMLIQIPIFFAMYKVVLVMFEFRHAPLGLWITDMSVHDPLYVLPVLMGISMWAQFKMNPAPADPTQAIMFKWMPAFMTVMFLWFPAGLVLYWLTNNILSVGQQYFIMKKDKAL</sequence>
<evidence type="ECO:0000256" key="11">
    <source>
        <dbReference type="ARBA" id="ARBA00033245"/>
    </source>
</evidence>
<accession>A0A6N4RBF4</accession>
<evidence type="ECO:0000313" key="16">
    <source>
        <dbReference type="EMBL" id="TKW60386.1"/>
    </source>
</evidence>
<keyword evidence="7 13" id="KW-0653">Protein transport</keyword>
<evidence type="ECO:0000256" key="8">
    <source>
        <dbReference type="ARBA" id="ARBA00022989"/>
    </source>
</evidence>
<comment type="caution">
    <text evidence="13">Lacks conserved residue(s) required for the propagation of feature annotation.</text>
</comment>
<dbReference type="NCBIfam" id="NF002353">
    <property type="entry name" value="PRK01318.1-4"/>
    <property type="match status" value="1"/>
</dbReference>
<dbReference type="CDD" id="cd20070">
    <property type="entry name" value="5TM_YidC_Alb3"/>
    <property type="match status" value="1"/>
</dbReference>
<comment type="subunit">
    <text evidence="13">Interacts with the Sec translocase complex via SecD. Specifically interacts with transmembrane segments of nascent integral membrane proteins during membrane integration.</text>
</comment>
<dbReference type="GO" id="GO:0032977">
    <property type="term" value="F:membrane insertase activity"/>
    <property type="evidence" value="ECO:0007669"/>
    <property type="project" value="InterPro"/>
</dbReference>
<dbReference type="EMBL" id="VAFM01000002">
    <property type="protein sequence ID" value="TKW60386.1"/>
    <property type="molecule type" value="Genomic_DNA"/>
</dbReference>
<evidence type="ECO:0000256" key="6">
    <source>
        <dbReference type="ARBA" id="ARBA00022692"/>
    </source>
</evidence>
<comment type="function">
    <text evidence="13">Required for the insertion and/or proper folding and/or complex formation of integral membrane proteins into the membrane. Involved in integration of membrane proteins that insert both dependently and independently of the Sec translocase complex, as well as at least some lipoproteins. Aids folding of multispanning membrane proteins.</text>
</comment>
<dbReference type="Pfam" id="PF02096">
    <property type="entry name" value="60KD_IMP"/>
    <property type="match status" value="1"/>
</dbReference>
<dbReference type="AlphaFoldDB" id="A0A6N4RBF4"/>
<feature type="transmembrane region" description="Helical" evidence="13">
    <location>
        <begin position="377"/>
        <end position="397"/>
    </location>
</feature>
<dbReference type="NCBIfam" id="TIGR03593">
    <property type="entry name" value="yidC_nterm"/>
    <property type="match status" value="1"/>
</dbReference>
<keyword evidence="10 13" id="KW-0143">Chaperone</keyword>
<gene>
    <name evidence="13 16" type="primary">yidC</name>
    <name evidence="16" type="ORF">DI628_05580</name>
</gene>
<dbReference type="Proteomes" id="UP000320948">
    <property type="component" value="Unassembled WGS sequence"/>
</dbReference>
<dbReference type="InterPro" id="IPR038221">
    <property type="entry name" value="YidC_periplasmic_sf"/>
</dbReference>
<name>A0A6N4RBF4_BLAVI</name>
<evidence type="ECO:0000259" key="14">
    <source>
        <dbReference type="Pfam" id="PF02096"/>
    </source>
</evidence>
<keyword evidence="6 13" id="KW-0812">Transmembrane</keyword>
<dbReference type="GO" id="GO:0051205">
    <property type="term" value="P:protein insertion into membrane"/>
    <property type="evidence" value="ECO:0007669"/>
    <property type="project" value="TreeGrafter"/>
</dbReference>